<gene>
    <name evidence="1" type="ORF">BJ138DRAFT_1017959</name>
</gene>
<organism evidence="1 2">
    <name type="scientific">Hygrophoropsis aurantiaca</name>
    <dbReference type="NCBI Taxonomy" id="72124"/>
    <lineage>
        <taxon>Eukaryota</taxon>
        <taxon>Fungi</taxon>
        <taxon>Dikarya</taxon>
        <taxon>Basidiomycota</taxon>
        <taxon>Agaricomycotina</taxon>
        <taxon>Agaricomycetes</taxon>
        <taxon>Agaricomycetidae</taxon>
        <taxon>Boletales</taxon>
        <taxon>Coniophorineae</taxon>
        <taxon>Hygrophoropsidaceae</taxon>
        <taxon>Hygrophoropsis</taxon>
    </lineage>
</organism>
<reference evidence="1" key="1">
    <citation type="journal article" date="2021" name="New Phytol.">
        <title>Evolutionary innovations through gain and loss of genes in the ectomycorrhizal Boletales.</title>
        <authorList>
            <person name="Wu G."/>
            <person name="Miyauchi S."/>
            <person name="Morin E."/>
            <person name="Kuo A."/>
            <person name="Drula E."/>
            <person name="Varga T."/>
            <person name="Kohler A."/>
            <person name="Feng B."/>
            <person name="Cao Y."/>
            <person name="Lipzen A."/>
            <person name="Daum C."/>
            <person name="Hundley H."/>
            <person name="Pangilinan J."/>
            <person name="Johnson J."/>
            <person name="Barry K."/>
            <person name="LaButti K."/>
            <person name="Ng V."/>
            <person name="Ahrendt S."/>
            <person name="Min B."/>
            <person name="Choi I.G."/>
            <person name="Park H."/>
            <person name="Plett J.M."/>
            <person name="Magnuson J."/>
            <person name="Spatafora J.W."/>
            <person name="Nagy L.G."/>
            <person name="Henrissat B."/>
            <person name="Grigoriev I.V."/>
            <person name="Yang Z.L."/>
            <person name="Xu J."/>
            <person name="Martin F.M."/>
        </authorList>
    </citation>
    <scope>NUCLEOTIDE SEQUENCE</scope>
    <source>
        <strain evidence="1">ATCC 28755</strain>
    </source>
</reference>
<comment type="caution">
    <text evidence="1">The sequence shown here is derived from an EMBL/GenBank/DDBJ whole genome shotgun (WGS) entry which is preliminary data.</text>
</comment>
<evidence type="ECO:0000313" key="2">
    <source>
        <dbReference type="Proteomes" id="UP000790377"/>
    </source>
</evidence>
<name>A0ACB7ZWM0_9AGAM</name>
<evidence type="ECO:0000313" key="1">
    <source>
        <dbReference type="EMBL" id="KAH7905264.1"/>
    </source>
</evidence>
<keyword evidence="2" id="KW-1185">Reference proteome</keyword>
<feature type="non-terminal residue" evidence="1">
    <location>
        <position position="672"/>
    </location>
</feature>
<proteinExistence type="predicted"/>
<sequence>MLIWIKSALTPQMIRDRLMDPDSDFQKHMVEYLESVYMGEFISSTAHEVKKMLDHKMVDDSLPTAVESMPAPPPPCRSEKCCSKEKECDSCWEWTQNFNDTTNEILLRCNTHRCSGNRVDTTIGQKEIHGKNQYQPAVGCCSNKWGKCKARFPRETHTHTFVEPSTGALLMKKGEAMMNFFSGLVTYLFHCNTDVTSLLSGTAIKAVVAYISDYISKPTLKTYVVFDTIRSVFDKNTTLLSGSLERAEKARKIMTQIVNSLTSKMEIGAPMASLYLLGNPDHYTSHDFTPVYWKSYVTEARRFWESDSAEQSSDDNLILQRVNGSVIGTCPVFDYVYRPAAFEKLTLYDWVSLYEKSRMPKNSSKKKKETSSEYKSPKYSEFHTFFEEHPLHKTHHVRILLKGEGKVPNFLGGSLPRHDKGDLDYYASTMLTLFVPWRSGKDLKAANTSWQSQFSNQIFTARQLEIMKFFNVRYECLDERDDYSAQLRAQQDKCPIPAWANEFYPADEGEDWIEKDATFPTFDPDCIIDKTTIGKRTTKWNYDKSIIHQMLQRCGWLMPSSSISQPVYEKLEGIDHVSSSEWKSRVKKKRESVQEERLANMQRNPSRRSINTNQCATTLQPNEVRVVDSNYLLKDYKPKLRKDRRLIDRVIKKYCLNEEQERAFHIVANHAT</sequence>
<accession>A0ACB7ZWM0</accession>
<dbReference type="Proteomes" id="UP000790377">
    <property type="component" value="Unassembled WGS sequence"/>
</dbReference>
<dbReference type="EMBL" id="MU268232">
    <property type="protein sequence ID" value="KAH7905264.1"/>
    <property type="molecule type" value="Genomic_DNA"/>
</dbReference>
<protein>
    <submittedName>
        <fullName evidence="1">Uncharacterized protein</fullName>
    </submittedName>
</protein>